<accession>A0A6A5Q9T5</accession>
<evidence type="ECO:0000313" key="2">
    <source>
        <dbReference type="EMBL" id="KAF1912119.1"/>
    </source>
</evidence>
<feature type="chain" id="PRO_5025441466" evidence="1">
    <location>
        <begin position="20"/>
        <end position="138"/>
    </location>
</feature>
<proteinExistence type="predicted"/>
<keyword evidence="3" id="KW-1185">Reference proteome</keyword>
<reference evidence="2" key="1">
    <citation type="journal article" date="2020" name="Stud. Mycol.">
        <title>101 Dothideomycetes genomes: a test case for predicting lifestyles and emergence of pathogens.</title>
        <authorList>
            <person name="Haridas S."/>
            <person name="Albert R."/>
            <person name="Binder M."/>
            <person name="Bloem J."/>
            <person name="Labutti K."/>
            <person name="Salamov A."/>
            <person name="Andreopoulos B."/>
            <person name="Baker S."/>
            <person name="Barry K."/>
            <person name="Bills G."/>
            <person name="Bluhm B."/>
            <person name="Cannon C."/>
            <person name="Castanera R."/>
            <person name="Culley D."/>
            <person name="Daum C."/>
            <person name="Ezra D."/>
            <person name="Gonzalez J."/>
            <person name="Henrissat B."/>
            <person name="Kuo A."/>
            <person name="Liang C."/>
            <person name="Lipzen A."/>
            <person name="Lutzoni F."/>
            <person name="Magnuson J."/>
            <person name="Mondo S."/>
            <person name="Nolan M."/>
            <person name="Ohm R."/>
            <person name="Pangilinan J."/>
            <person name="Park H.-J."/>
            <person name="Ramirez L."/>
            <person name="Alfaro M."/>
            <person name="Sun H."/>
            <person name="Tritt A."/>
            <person name="Yoshinaga Y."/>
            <person name="Zwiers L.-H."/>
            <person name="Turgeon B."/>
            <person name="Goodwin S."/>
            <person name="Spatafora J."/>
            <person name="Crous P."/>
            <person name="Grigoriev I."/>
        </authorList>
    </citation>
    <scope>NUCLEOTIDE SEQUENCE</scope>
    <source>
        <strain evidence="2">HMLAC05119</strain>
    </source>
</reference>
<name>A0A6A5Q9T5_AMPQU</name>
<feature type="signal peptide" evidence="1">
    <location>
        <begin position="1"/>
        <end position="19"/>
    </location>
</feature>
<keyword evidence="1" id="KW-0732">Signal</keyword>
<sequence>MQLIQVFALLSALASTSLAFNVYSYFFNAKDELLGEKKGFRIGNEGCFWIPGAVKVSFSQHLGIKPAAGPYCLRAYTTSPCSEKHNGDAVEEFKNVNIKGKKRELKKETQNAVAYRWTTHGACLTEKEYPSEYDYDRC</sequence>
<dbReference type="Proteomes" id="UP000800096">
    <property type="component" value="Unassembled WGS sequence"/>
</dbReference>
<protein>
    <submittedName>
        <fullName evidence="2">Uncharacterized protein</fullName>
    </submittedName>
</protein>
<organism evidence="2 3">
    <name type="scientific">Ampelomyces quisqualis</name>
    <name type="common">Powdery mildew agent</name>
    <dbReference type="NCBI Taxonomy" id="50730"/>
    <lineage>
        <taxon>Eukaryota</taxon>
        <taxon>Fungi</taxon>
        <taxon>Dikarya</taxon>
        <taxon>Ascomycota</taxon>
        <taxon>Pezizomycotina</taxon>
        <taxon>Dothideomycetes</taxon>
        <taxon>Pleosporomycetidae</taxon>
        <taxon>Pleosporales</taxon>
        <taxon>Pleosporineae</taxon>
        <taxon>Phaeosphaeriaceae</taxon>
        <taxon>Ampelomyces</taxon>
    </lineage>
</organism>
<evidence type="ECO:0000256" key="1">
    <source>
        <dbReference type="SAM" id="SignalP"/>
    </source>
</evidence>
<dbReference type="EMBL" id="ML979141">
    <property type="protein sequence ID" value="KAF1912119.1"/>
    <property type="molecule type" value="Genomic_DNA"/>
</dbReference>
<gene>
    <name evidence="2" type="ORF">BDU57DRAFT_598273</name>
</gene>
<dbReference type="AlphaFoldDB" id="A0A6A5Q9T5"/>
<evidence type="ECO:0000313" key="3">
    <source>
        <dbReference type="Proteomes" id="UP000800096"/>
    </source>
</evidence>